<proteinExistence type="predicted"/>
<reference evidence="1 2" key="1">
    <citation type="journal article" date="2014" name="Am. J. Bot.">
        <title>Genome assembly and annotation for red clover (Trifolium pratense; Fabaceae).</title>
        <authorList>
            <person name="Istvanek J."/>
            <person name="Jaros M."/>
            <person name="Krenek A."/>
            <person name="Repkova J."/>
        </authorList>
    </citation>
    <scope>NUCLEOTIDE SEQUENCE [LARGE SCALE GENOMIC DNA]</scope>
    <source>
        <strain evidence="2">cv. Tatra</strain>
        <tissue evidence="1">Young leaves</tissue>
    </source>
</reference>
<evidence type="ECO:0000313" key="2">
    <source>
        <dbReference type="Proteomes" id="UP000236291"/>
    </source>
</evidence>
<name>A0A2K3PEM1_TRIPR</name>
<accession>A0A2K3PEM1</accession>
<sequence length="59" mass="6321">MLGCSWGGLAMTDETLCLEEGLVEVCSLLLVNIALQISVEPLVDHILIWNELVPSGALV</sequence>
<evidence type="ECO:0000313" key="1">
    <source>
        <dbReference type="EMBL" id="PNY13736.1"/>
    </source>
</evidence>
<dbReference type="AlphaFoldDB" id="A0A2K3PEM1"/>
<gene>
    <name evidence="1" type="ORF">L195_g010402</name>
</gene>
<protein>
    <submittedName>
        <fullName evidence="1">Uncharacterized protein</fullName>
    </submittedName>
</protein>
<reference evidence="1 2" key="2">
    <citation type="journal article" date="2017" name="Front. Plant Sci.">
        <title>Gene Classification and Mining of Molecular Markers Useful in Red Clover (Trifolium pratense) Breeding.</title>
        <authorList>
            <person name="Istvanek J."/>
            <person name="Dluhosova J."/>
            <person name="Dluhos P."/>
            <person name="Patkova L."/>
            <person name="Nedelnik J."/>
            <person name="Repkova J."/>
        </authorList>
    </citation>
    <scope>NUCLEOTIDE SEQUENCE [LARGE SCALE GENOMIC DNA]</scope>
    <source>
        <strain evidence="2">cv. Tatra</strain>
        <tissue evidence="1">Young leaves</tissue>
    </source>
</reference>
<organism evidence="1 2">
    <name type="scientific">Trifolium pratense</name>
    <name type="common">Red clover</name>
    <dbReference type="NCBI Taxonomy" id="57577"/>
    <lineage>
        <taxon>Eukaryota</taxon>
        <taxon>Viridiplantae</taxon>
        <taxon>Streptophyta</taxon>
        <taxon>Embryophyta</taxon>
        <taxon>Tracheophyta</taxon>
        <taxon>Spermatophyta</taxon>
        <taxon>Magnoliopsida</taxon>
        <taxon>eudicotyledons</taxon>
        <taxon>Gunneridae</taxon>
        <taxon>Pentapetalae</taxon>
        <taxon>rosids</taxon>
        <taxon>fabids</taxon>
        <taxon>Fabales</taxon>
        <taxon>Fabaceae</taxon>
        <taxon>Papilionoideae</taxon>
        <taxon>50 kb inversion clade</taxon>
        <taxon>NPAAA clade</taxon>
        <taxon>Hologalegina</taxon>
        <taxon>IRL clade</taxon>
        <taxon>Trifolieae</taxon>
        <taxon>Trifolium</taxon>
    </lineage>
</organism>
<dbReference type="EMBL" id="ASHM01006309">
    <property type="protein sequence ID" value="PNY13736.1"/>
    <property type="molecule type" value="Genomic_DNA"/>
</dbReference>
<dbReference type="Proteomes" id="UP000236291">
    <property type="component" value="Unassembled WGS sequence"/>
</dbReference>
<comment type="caution">
    <text evidence="1">The sequence shown here is derived from an EMBL/GenBank/DDBJ whole genome shotgun (WGS) entry which is preliminary data.</text>
</comment>